<comment type="caution">
    <text evidence="1">The sequence shown here is derived from an EMBL/GenBank/DDBJ whole genome shotgun (WGS) entry which is preliminary data.</text>
</comment>
<accession>A0A4Q7ZN48</accession>
<reference evidence="1 2" key="1">
    <citation type="submission" date="2019-02" db="EMBL/GenBank/DDBJ databases">
        <title>Sequencing the genomes of 1000 actinobacteria strains.</title>
        <authorList>
            <person name="Klenk H.-P."/>
        </authorList>
    </citation>
    <scope>NUCLEOTIDE SEQUENCE [LARGE SCALE GENOMIC DNA]</scope>
    <source>
        <strain evidence="1 2">DSM 45162</strain>
    </source>
</reference>
<dbReference type="AlphaFoldDB" id="A0A4Q7ZN48"/>
<proteinExistence type="predicted"/>
<dbReference type="OrthoDB" id="2612449at2"/>
<dbReference type="EMBL" id="SHKY01000001">
    <property type="protein sequence ID" value="RZU52091.1"/>
    <property type="molecule type" value="Genomic_DNA"/>
</dbReference>
<evidence type="ECO:0000313" key="2">
    <source>
        <dbReference type="Proteomes" id="UP000292564"/>
    </source>
</evidence>
<evidence type="ECO:0000313" key="1">
    <source>
        <dbReference type="EMBL" id="RZU52091.1"/>
    </source>
</evidence>
<keyword evidence="2" id="KW-1185">Reference proteome</keyword>
<dbReference type="Proteomes" id="UP000292564">
    <property type="component" value="Unassembled WGS sequence"/>
</dbReference>
<sequence>MADSPNETLLETMCTPEFWRCYTFDDEDGFDLTGESERIAELIGDDVRLGLPAFSPWLLRLRLYFDVCLFELRLETLNDDEIDECEDDEYAALGDDYETYLFSELGHWDQARWSPWCLRWEELGAVVSRMATRPDRQQIPPELAMLLLARFVGHGVGDEERLAAGRRLVAAMFTRLGVFEGAEAERMAARLLLAAPDDDYAWRRDPERGWVFGGAYPCYSNRNAEHGSFPFARWAEFRTLLGVTG</sequence>
<protein>
    <submittedName>
        <fullName evidence="1">Uncharacterized protein</fullName>
    </submittedName>
</protein>
<organism evidence="1 2">
    <name type="scientific">Krasilnikovia cinnamomea</name>
    <dbReference type="NCBI Taxonomy" id="349313"/>
    <lineage>
        <taxon>Bacteria</taxon>
        <taxon>Bacillati</taxon>
        <taxon>Actinomycetota</taxon>
        <taxon>Actinomycetes</taxon>
        <taxon>Micromonosporales</taxon>
        <taxon>Micromonosporaceae</taxon>
        <taxon>Krasilnikovia</taxon>
    </lineage>
</organism>
<name>A0A4Q7ZN48_9ACTN</name>
<gene>
    <name evidence="1" type="ORF">EV385_3932</name>
</gene>
<dbReference type="RefSeq" id="WP_130510752.1">
    <property type="nucleotide sequence ID" value="NZ_SHKY01000001.1"/>
</dbReference>